<evidence type="ECO:0000313" key="3">
    <source>
        <dbReference type="Proteomes" id="UP000001940"/>
    </source>
</evidence>
<organism evidence="2 3">
    <name type="scientific">Caenorhabditis elegans</name>
    <dbReference type="NCBI Taxonomy" id="6239"/>
    <lineage>
        <taxon>Eukaryota</taxon>
        <taxon>Metazoa</taxon>
        <taxon>Ecdysozoa</taxon>
        <taxon>Nematoda</taxon>
        <taxon>Chromadorea</taxon>
        <taxon>Rhabditida</taxon>
        <taxon>Rhabditina</taxon>
        <taxon>Rhabditomorpha</taxon>
        <taxon>Rhabditoidea</taxon>
        <taxon>Rhabditidae</taxon>
        <taxon>Peloderinae</taxon>
        <taxon>Caenorhabditis</taxon>
    </lineage>
</organism>
<dbReference type="HOGENOM" id="CLU_802229_0_0_1"/>
<dbReference type="Proteomes" id="UP000001940">
    <property type="component" value="Chromosome II"/>
</dbReference>
<dbReference type="KEGG" id="cel:CELE_K12D12.4"/>
<dbReference type="Bgee" id="WBGene00010786">
    <property type="expression patterns" value="Expressed in adult organism and 1 other cell type or tissue"/>
</dbReference>
<dbReference type="OrthoDB" id="5778210at2759"/>
<dbReference type="WormBase" id="K12D12.4">
    <property type="protein sequence ID" value="CE40618"/>
    <property type="gene ID" value="WBGene00010786"/>
</dbReference>
<dbReference type="UCSC" id="K12D12.4a">
    <property type="organism name" value="c. elegans"/>
</dbReference>
<dbReference type="InParanoid" id="Q21438"/>
<dbReference type="RefSeq" id="NP_001022251.2">
    <property type="nucleotide sequence ID" value="NM_001027080.2"/>
</dbReference>
<evidence type="ECO:0000256" key="1">
    <source>
        <dbReference type="SAM" id="Phobius"/>
    </source>
</evidence>
<dbReference type="eggNOG" id="ENOG502THSZ">
    <property type="taxonomic scope" value="Eukaryota"/>
</dbReference>
<accession>Q21438</accession>
<dbReference type="PIR" id="T23619">
    <property type="entry name" value="T23619"/>
</dbReference>
<feature type="transmembrane region" description="Helical" evidence="1">
    <location>
        <begin position="55"/>
        <end position="76"/>
    </location>
</feature>
<keyword evidence="1" id="KW-0812">Transmembrane</keyword>
<dbReference type="CTD" id="187334"/>
<dbReference type="AGR" id="WB:WBGene00010786"/>
<sequence>MNEIQNSLQQLQLSSQKSVKDTPFRREVIAPDKHPRVRWHSELYVSVCRNVGESLIFVLFLATCFVLGPSLIAFMYPNIIVPFNASLEWKCAHPNQVQNSKNLAWATNLSTGGSEVNIKFYVKNKKLSLDELERVLLVIDDCGFDDFQDNVLLCRPYSQNGPKLTFKEYMDIAEICYHYVRQMTRKAKISAFGKGIAANILLAAAGNLRDEYCFSFDYIFMENPINDVRKEFESKSFIGIAFMLPWMREQMITSTIRDFGLDLAEIMDNLKRVNTKVTELVVGENAIYGNYGGSVGKGHRKKIFEYMKKNPDPSAKNATGGFEFRHPGEGDCAKKFNKPLTSVMII</sequence>
<dbReference type="AlphaFoldDB" id="Q21438"/>
<keyword evidence="1" id="KW-0472">Membrane</keyword>
<dbReference type="OMA" id="FEESHWI"/>
<evidence type="ECO:0000313" key="2">
    <source>
        <dbReference type="EMBL" id="CAA88866.4"/>
    </source>
</evidence>
<gene>
    <name evidence="2" type="ORF">CELE_K12D12.4</name>
    <name evidence="2 4" type="ORF">K12D12.4</name>
</gene>
<dbReference type="GeneID" id="187334"/>
<dbReference type="PaxDb" id="6239-K12D12.4a"/>
<reference evidence="2 3" key="1">
    <citation type="journal article" date="1998" name="Science">
        <title>Genome sequence of the nematode C. elegans: a platform for investigating biology.</title>
        <authorList>
            <consortium name="The C. elegans sequencing consortium"/>
            <person name="Sulson J.E."/>
            <person name="Waterston R."/>
        </authorList>
    </citation>
    <scope>NUCLEOTIDE SEQUENCE [LARGE SCALE GENOMIC DNA]</scope>
    <source>
        <strain evidence="2 3">Bristol N2</strain>
    </source>
</reference>
<name>Q21438_CAEEL</name>
<keyword evidence="3" id="KW-1185">Reference proteome</keyword>
<dbReference type="EMBL" id="BX284602">
    <property type="protein sequence ID" value="CAA88866.4"/>
    <property type="molecule type" value="Genomic_DNA"/>
</dbReference>
<protein>
    <submittedName>
        <fullName evidence="2">Uncharacterized protein</fullName>
    </submittedName>
</protein>
<dbReference type="FunCoup" id="Q21438">
    <property type="interactions" value="268"/>
</dbReference>
<keyword evidence="1" id="KW-1133">Transmembrane helix</keyword>
<evidence type="ECO:0000313" key="4">
    <source>
        <dbReference type="WormBase" id="K12D12.4"/>
    </source>
</evidence>
<proteinExistence type="predicted"/>